<evidence type="ECO:0000313" key="4">
    <source>
        <dbReference type="Proteomes" id="UP001157418"/>
    </source>
</evidence>
<feature type="region of interest" description="Disordered" evidence="2">
    <location>
        <begin position="87"/>
        <end position="121"/>
    </location>
</feature>
<evidence type="ECO:0000256" key="2">
    <source>
        <dbReference type="SAM" id="MobiDB-lite"/>
    </source>
</evidence>
<accession>A0AAU9N4K3</accession>
<dbReference type="PANTHER" id="PTHR33621">
    <property type="entry name" value="ASPARTIC/GLUTAMIC ACID-RICH PROTEIN"/>
    <property type="match status" value="1"/>
</dbReference>
<organism evidence="3 4">
    <name type="scientific">Lactuca virosa</name>
    <dbReference type="NCBI Taxonomy" id="75947"/>
    <lineage>
        <taxon>Eukaryota</taxon>
        <taxon>Viridiplantae</taxon>
        <taxon>Streptophyta</taxon>
        <taxon>Embryophyta</taxon>
        <taxon>Tracheophyta</taxon>
        <taxon>Spermatophyta</taxon>
        <taxon>Magnoliopsida</taxon>
        <taxon>eudicotyledons</taxon>
        <taxon>Gunneridae</taxon>
        <taxon>Pentapetalae</taxon>
        <taxon>asterids</taxon>
        <taxon>campanulids</taxon>
        <taxon>Asterales</taxon>
        <taxon>Asteraceae</taxon>
        <taxon>Cichorioideae</taxon>
        <taxon>Cichorieae</taxon>
        <taxon>Lactucinae</taxon>
        <taxon>Lactuca</taxon>
    </lineage>
</organism>
<keyword evidence="1" id="KW-0175">Coiled coil</keyword>
<feature type="compositionally biased region" description="Low complexity" evidence="2">
    <location>
        <begin position="220"/>
        <end position="230"/>
    </location>
</feature>
<feature type="compositionally biased region" description="Acidic residues" evidence="2">
    <location>
        <begin position="305"/>
        <end position="326"/>
    </location>
</feature>
<dbReference type="AlphaFoldDB" id="A0AAU9N4K3"/>
<feature type="region of interest" description="Disordered" evidence="2">
    <location>
        <begin position="373"/>
        <end position="415"/>
    </location>
</feature>
<gene>
    <name evidence="3" type="ORF">LVIROSA_LOCUS20286</name>
</gene>
<feature type="compositionally biased region" description="Basic and acidic residues" evidence="2">
    <location>
        <begin position="180"/>
        <end position="206"/>
    </location>
</feature>
<sequence>MDFHSLTRKELQFLCKLNKIAANTKNHVMADALRDLDTVEGIEKFINVTQSEAVDLDESKENVDVSPCKVPTTRNRTAKTTEVENLKPTNTRTTRRTAKKVAGGVEESKNEALETPALSSTRRKALATSSCRSVNSQLNDCELDSKEDKKSPEAVVAKGPRKVATTSTTVRKEIAVQKTYDTRRSTRQTEKKSGEPRVRKQSEKAIEIITLSDDDDSSSDEVSTVDVPESTLNAVIPNAEVEDICNALEELDVDISEEKEDSGEVDNLKPESGEIPNPNEEGNLEEELNEEKPEKDDISGPNENGDLEEEKLESEVMELEEQDNILDDSTNSTGVDVIEEEEEEEEEEAIPDNIEDLNGPRELKLEAVSEMNNGSSIMDSDMILDTSENPNENESSADEEISNDLNLSENTDDETSDVIASIDSISPVKIDSRIVHEVDAKVEEKEEICEFDNQKSELSETLDVIPTIDSLSPITEEVEDHQPEVSTEVAVELSGEISAVFESSLSIKENDMLKTPLISTTRRTTPATSSRRTVNSQMKGQKMEWGTPATVVASSRRKVATPSTTVKSEATMQKTPATSSRRNVNSQMKKGKTMESCTPATVVASGRRKVSTPSTTVKKEATMQMEVCSRKSTRLTEKKCGDSLVKKVIEKTEKIDSLLDEVNAIFQEVFSVDVAENAIDSDAKMDSNEMTKPCENVDIEDEKLELIPEEHLESFHEDNADVELDETSKPCENVEFEDEKLELIAEEQSKSFVEDNADVESDGTSKACEIADFEEKKPELTEELSKSFVEDNADVESDETTNPCENVDFEEEEHDLIPEEHSENFLEDNADVEFVETSKPCENVDFEGSSSIEEKNQLSPNPSTLFDLISHPTPAHPTTRMKTPATSSRRKEKCQLKNCEEDAKEGEKIEWCTPGIATERSSRSTRLTEKKSEKSTVKNESEKVIKIDEANVNFEEVFPDEVLENAMDAGNPDAKLEDVCNSFEKLEMIPCENVDFEEEKRELMIKGHSESILDDDADVESEEISNPCANFDLEHSENNVNGSSTMVNEKVDSDSYEEENQITKIGVATPMKKIGGFVSDDKENKSVIVYGNKMKKEKDENVVMKENLQDASLRQLRKKLKALTLKTMNADNKEARPALQTLCENQLWPPSNHRRGTYFKVRSSSPSTDAAVVNVCATQGPPHSSSSAATVVVYGGTSSWIFGATSQPRLPPAVLRHSAVAHLHGSNATAWCVCSARAWVRVLVVV</sequence>
<feature type="region of interest" description="Disordered" evidence="2">
    <location>
        <begin position="520"/>
        <end position="598"/>
    </location>
</feature>
<keyword evidence="4" id="KW-1185">Reference proteome</keyword>
<feature type="region of interest" description="Disordered" evidence="2">
    <location>
        <begin position="180"/>
        <end position="230"/>
    </location>
</feature>
<evidence type="ECO:0000256" key="1">
    <source>
        <dbReference type="SAM" id="Coils"/>
    </source>
</evidence>
<protein>
    <submittedName>
        <fullName evidence="3">Uncharacterized protein</fullName>
    </submittedName>
</protein>
<feature type="region of interest" description="Disordered" evidence="2">
    <location>
        <begin position="139"/>
        <end position="166"/>
    </location>
</feature>
<dbReference type="PANTHER" id="PTHR33621:SF2">
    <property type="entry name" value="RIBOSOMAL L1 DOMAIN-CONTAINING PROTEIN"/>
    <property type="match status" value="1"/>
</dbReference>
<feature type="compositionally biased region" description="Acidic residues" evidence="2">
    <location>
        <begin position="337"/>
        <end position="355"/>
    </location>
</feature>
<feature type="compositionally biased region" description="Low complexity" evidence="2">
    <location>
        <begin position="520"/>
        <end position="533"/>
    </location>
</feature>
<dbReference type="EMBL" id="CAKMRJ010003334">
    <property type="protein sequence ID" value="CAH1433707.1"/>
    <property type="molecule type" value="Genomic_DNA"/>
</dbReference>
<comment type="caution">
    <text evidence="3">The sequence shown here is derived from an EMBL/GenBank/DDBJ whole genome shotgun (WGS) entry which is preliminary data.</text>
</comment>
<feature type="region of interest" description="Disordered" evidence="2">
    <location>
        <begin position="249"/>
        <end position="360"/>
    </location>
</feature>
<dbReference type="Proteomes" id="UP001157418">
    <property type="component" value="Unassembled WGS sequence"/>
</dbReference>
<proteinExistence type="predicted"/>
<feature type="compositionally biased region" description="Acidic residues" evidence="2">
    <location>
        <begin position="249"/>
        <end position="264"/>
    </location>
</feature>
<reference evidence="3 4" key="1">
    <citation type="submission" date="2022-01" db="EMBL/GenBank/DDBJ databases">
        <authorList>
            <person name="Xiong W."/>
            <person name="Schranz E."/>
        </authorList>
    </citation>
    <scope>NUCLEOTIDE SEQUENCE [LARGE SCALE GENOMIC DNA]</scope>
</reference>
<feature type="region of interest" description="Disordered" evidence="2">
    <location>
        <begin position="842"/>
        <end position="863"/>
    </location>
</feature>
<name>A0AAU9N4K3_9ASTR</name>
<evidence type="ECO:0000313" key="3">
    <source>
        <dbReference type="EMBL" id="CAH1433707.1"/>
    </source>
</evidence>
<feature type="compositionally biased region" description="Polar residues" evidence="2">
    <location>
        <begin position="561"/>
        <end position="588"/>
    </location>
</feature>
<feature type="coiled-coil region" evidence="1">
    <location>
        <begin position="1094"/>
        <end position="1133"/>
    </location>
</feature>
<feature type="compositionally biased region" description="Basic and acidic residues" evidence="2">
    <location>
        <begin position="143"/>
        <end position="152"/>
    </location>
</feature>